<dbReference type="EMBL" id="JARKIE010000052">
    <property type="protein sequence ID" value="KAJ7692385.1"/>
    <property type="molecule type" value="Genomic_DNA"/>
</dbReference>
<dbReference type="AlphaFoldDB" id="A0AAD7DJ13"/>
<proteinExistence type="predicted"/>
<protein>
    <submittedName>
        <fullName evidence="1">Uncharacterized protein</fullName>
    </submittedName>
</protein>
<accession>A0AAD7DJ13</accession>
<comment type="caution">
    <text evidence="1">The sequence shown here is derived from an EMBL/GenBank/DDBJ whole genome shotgun (WGS) entry which is preliminary data.</text>
</comment>
<dbReference type="Proteomes" id="UP001221757">
    <property type="component" value="Unassembled WGS sequence"/>
</dbReference>
<name>A0AAD7DJ13_MYCRO</name>
<evidence type="ECO:0000313" key="2">
    <source>
        <dbReference type="Proteomes" id="UP001221757"/>
    </source>
</evidence>
<reference evidence="1" key="1">
    <citation type="submission" date="2023-03" db="EMBL/GenBank/DDBJ databases">
        <title>Massive genome expansion in bonnet fungi (Mycena s.s.) driven by repeated elements and novel gene families across ecological guilds.</title>
        <authorList>
            <consortium name="Lawrence Berkeley National Laboratory"/>
            <person name="Harder C.B."/>
            <person name="Miyauchi S."/>
            <person name="Viragh M."/>
            <person name="Kuo A."/>
            <person name="Thoen E."/>
            <person name="Andreopoulos B."/>
            <person name="Lu D."/>
            <person name="Skrede I."/>
            <person name="Drula E."/>
            <person name="Henrissat B."/>
            <person name="Morin E."/>
            <person name="Kohler A."/>
            <person name="Barry K."/>
            <person name="LaButti K."/>
            <person name="Morin E."/>
            <person name="Salamov A."/>
            <person name="Lipzen A."/>
            <person name="Mereny Z."/>
            <person name="Hegedus B."/>
            <person name="Baldrian P."/>
            <person name="Stursova M."/>
            <person name="Weitz H."/>
            <person name="Taylor A."/>
            <person name="Grigoriev I.V."/>
            <person name="Nagy L.G."/>
            <person name="Martin F."/>
            <person name="Kauserud H."/>
        </authorList>
    </citation>
    <scope>NUCLEOTIDE SEQUENCE</scope>
    <source>
        <strain evidence="1">CBHHK067</strain>
    </source>
</reference>
<organism evidence="1 2">
    <name type="scientific">Mycena rosella</name>
    <name type="common">Pink bonnet</name>
    <name type="synonym">Agaricus rosellus</name>
    <dbReference type="NCBI Taxonomy" id="1033263"/>
    <lineage>
        <taxon>Eukaryota</taxon>
        <taxon>Fungi</taxon>
        <taxon>Dikarya</taxon>
        <taxon>Basidiomycota</taxon>
        <taxon>Agaricomycotina</taxon>
        <taxon>Agaricomycetes</taxon>
        <taxon>Agaricomycetidae</taxon>
        <taxon>Agaricales</taxon>
        <taxon>Marasmiineae</taxon>
        <taxon>Mycenaceae</taxon>
        <taxon>Mycena</taxon>
    </lineage>
</organism>
<gene>
    <name evidence="1" type="ORF">B0H17DRAFT_1133117</name>
</gene>
<sequence>MLGSMGAVARRQIKLERLRPQGFLCTPVVRLRRQVHLLVAKSSSSAPKTMLGTADNAEDGVGFLIPTHALELMKLKMRQGSLCMPAMKSPSLYTTAVHFGRQPQSLVATSSPSAFKTAPIADGAGFLIPAHVFELARLKMRQGFLCMSTMKSPSLYTTAVHFGRQLHSLVTKSSSSAPKTVPAADGAGFLIPARSAFEVVGVRGGRQIQLPGAALELTRLKMPQVLLCTPTLLSETPCNYNMRDTARAITVKILSKTI</sequence>
<keyword evidence="2" id="KW-1185">Reference proteome</keyword>
<evidence type="ECO:0000313" key="1">
    <source>
        <dbReference type="EMBL" id="KAJ7692385.1"/>
    </source>
</evidence>